<dbReference type="Gene3D" id="3.40.190.10">
    <property type="entry name" value="Periplasmic binding protein-like II"/>
    <property type="match status" value="2"/>
</dbReference>
<dbReference type="AlphaFoldDB" id="A0A7Y6DZK2"/>
<evidence type="ECO:0000256" key="3">
    <source>
        <dbReference type="SAM" id="SignalP"/>
    </source>
</evidence>
<dbReference type="Pfam" id="PF01547">
    <property type="entry name" value="SBP_bac_1"/>
    <property type="match status" value="1"/>
</dbReference>
<dbReference type="Proteomes" id="UP000565724">
    <property type="component" value="Unassembled WGS sequence"/>
</dbReference>
<keyword evidence="5" id="KW-1185">Reference proteome</keyword>
<dbReference type="SUPFAM" id="SSF53850">
    <property type="entry name" value="Periplasmic binding protein-like II"/>
    <property type="match status" value="1"/>
</dbReference>
<evidence type="ECO:0000313" key="4">
    <source>
        <dbReference type="EMBL" id="NUU19570.1"/>
    </source>
</evidence>
<reference evidence="4 5" key="1">
    <citation type="submission" date="2020-05" db="EMBL/GenBank/DDBJ databases">
        <title>Genome Sequencing of Type Strains.</title>
        <authorList>
            <person name="Lemaire J.F."/>
            <person name="Inderbitzin P."/>
            <person name="Gregorio O.A."/>
            <person name="Collins S.B."/>
            <person name="Wespe N."/>
            <person name="Knight-Connoni V."/>
        </authorList>
    </citation>
    <scope>NUCLEOTIDE SEQUENCE [LARGE SCALE GENOMIC DNA]</scope>
    <source>
        <strain evidence="4 5">ATCC 25174</strain>
    </source>
</reference>
<dbReference type="EMBL" id="JABMCI010000070">
    <property type="protein sequence ID" value="NUU19570.1"/>
    <property type="molecule type" value="Genomic_DNA"/>
</dbReference>
<feature type="signal peptide" evidence="3">
    <location>
        <begin position="1"/>
        <end position="20"/>
    </location>
</feature>
<gene>
    <name evidence="4" type="ORF">HP550_20170</name>
</gene>
<feature type="chain" id="PRO_5038984322" evidence="3">
    <location>
        <begin position="21"/>
        <end position="424"/>
    </location>
</feature>
<accession>A0A7Y6DZK2</accession>
<dbReference type="RefSeq" id="WP_175349424.1">
    <property type="nucleotide sequence ID" value="NZ_JABMCI010000070.1"/>
</dbReference>
<dbReference type="PANTHER" id="PTHR43649">
    <property type="entry name" value="ARABINOSE-BINDING PROTEIN-RELATED"/>
    <property type="match status" value="1"/>
</dbReference>
<evidence type="ECO:0000313" key="5">
    <source>
        <dbReference type="Proteomes" id="UP000565724"/>
    </source>
</evidence>
<comment type="caution">
    <text evidence="4">The sequence shown here is derived from an EMBL/GenBank/DDBJ whole genome shotgun (WGS) entry which is preliminary data.</text>
</comment>
<dbReference type="InterPro" id="IPR006059">
    <property type="entry name" value="SBP"/>
</dbReference>
<dbReference type="PROSITE" id="PS51257">
    <property type="entry name" value="PROKAR_LIPOPROTEIN"/>
    <property type="match status" value="1"/>
</dbReference>
<dbReference type="PANTHER" id="PTHR43649:SF29">
    <property type="entry name" value="OSMOPROTECTIVE COMPOUNDS-BINDING PROTEIN GGTB"/>
    <property type="match status" value="1"/>
</dbReference>
<name>A0A7Y6DZK2_9CELL</name>
<sequence>MVVRRRAAPILALLAAVTTAACTPPEPELSGEQVDVVGLWSGPEYDAFATVAAAWEDDTAAVVDWHGSQDIARDLATRLAADDPPDLAVLPNPGLLHDLVDEGALVPLDLDPFDQDYSPAWLDLGSDGGELYGVFAKVSSKATVWYSPPTFAADGDDVPATWDDLTVLADRMVADGRTPFSVVAPTGPGSGWALTDWVSQLVLGACGPQVYDRWVAAEIPWTDDCVRGAFDRFVALIGTPGYVLGGTEGILTTSDADGVLPLYTDPPSAAMYPMASFAQGFITSAYPDLVPGDDYGWFRFPAVDPEHAAAITVGGDVVVLMTDTPAARSFLTFLAGADAQAAWVELGGYTSANRSVPSDAYADPVARSIADQLTHAEVTRFGAGDLMPAELQRAWWAGMLDLVEDPATLDALLASLTRIAANAR</sequence>
<keyword evidence="3" id="KW-0732">Signal</keyword>
<dbReference type="InterPro" id="IPR050490">
    <property type="entry name" value="Bact_solute-bd_prot1"/>
</dbReference>
<proteinExistence type="inferred from homology"/>
<evidence type="ECO:0000256" key="1">
    <source>
        <dbReference type="ARBA" id="ARBA00008520"/>
    </source>
</evidence>
<comment type="similarity">
    <text evidence="1">Belongs to the bacterial solute-binding protein 1 family.</text>
</comment>
<organism evidence="4 5">
    <name type="scientific">Cellulomonas humilata</name>
    <dbReference type="NCBI Taxonomy" id="144055"/>
    <lineage>
        <taxon>Bacteria</taxon>
        <taxon>Bacillati</taxon>
        <taxon>Actinomycetota</taxon>
        <taxon>Actinomycetes</taxon>
        <taxon>Micrococcales</taxon>
        <taxon>Cellulomonadaceae</taxon>
        <taxon>Cellulomonas</taxon>
    </lineage>
</organism>
<protein>
    <submittedName>
        <fullName evidence="4">Carbohydrate ABC transporter substrate-binding protein</fullName>
    </submittedName>
</protein>
<evidence type="ECO:0000256" key="2">
    <source>
        <dbReference type="ARBA" id="ARBA00022448"/>
    </source>
</evidence>
<keyword evidence="2" id="KW-0813">Transport</keyword>